<comment type="caution">
    <text evidence="6">The sequence shown here is derived from an EMBL/GenBank/DDBJ whole genome shotgun (WGS) entry which is preliminary data.</text>
</comment>
<proteinExistence type="predicted"/>
<protein>
    <recommendedName>
        <fullName evidence="5">OmpR/PhoB-type domain-containing protein</fullName>
    </recommendedName>
</protein>
<evidence type="ECO:0000256" key="4">
    <source>
        <dbReference type="PROSITE-ProRule" id="PRU01091"/>
    </source>
</evidence>
<dbReference type="CDD" id="cd00383">
    <property type="entry name" value="trans_reg_C"/>
    <property type="match status" value="1"/>
</dbReference>
<feature type="DNA-binding region" description="OmpR/PhoB-type" evidence="4">
    <location>
        <begin position="124"/>
        <end position="226"/>
    </location>
</feature>
<dbReference type="PROSITE" id="PS51755">
    <property type="entry name" value="OMPR_PHOB"/>
    <property type="match status" value="1"/>
</dbReference>
<sequence length="238" mass="27530">MCPLLILTKNLLIEQQMQEQLQYLNYEVFCSVKLVNKLKTSVNRLQMIHSYQAIVFSETLSDEEVRKLLVFIGNEGLLLIRKFGHLPSAEEKAALSKLGMDTWIYADQSADLLREHLAENLERGQKKESKNVVFLYQKEDSPRTLEEFKASLTKKECKTFECLLASDGGMISREEMCQYLWGGASNNSRMTQMSVLMKRLKEKLYKAGFREELIETVWGYGYKLSPKLLQFYAQGLVE</sequence>
<dbReference type="InterPro" id="IPR001867">
    <property type="entry name" value="OmpR/PhoB-type_DNA-bd"/>
</dbReference>
<reference evidence="6 7" key="1">
    <citation type="submission" date="2021-03" db="EMBL/GenBank/DDBJ databases">
        <authorList>
            <person name="Gilmore M.S."/>
            <person name="Schwartzman J."/>
            <person name="Van Tyne D."/>
            <person name="Martin M."/>
            <person name="Earl A.M."/>
            <person name="Manson A.L."/>
            <person name="Straub T."/>
            <person name="Salamzade R."/>
            <person name="Saavedra J."/>
            <person name="Lebreton F."/>
            <person name="Prichula J."/>
            <person name="Schaufler K."/>
            <person name="Gaca A."/>
            <person name="Sgardioli B."/>
            <person name="Wagenaar J."/>
            <person name="Strong T."/>
        </authorList>
    </citation>
    <scope>NUCLEOTIDE SEQUENCE [LARGE SCALE GENOMIC DNA]</scope>
    <source>
        <strain evidence="6 7">665A</strain>
    </source>
</reference>
<dbReference type="InterPro" id="IPR036388">
    <property type="entry name" value="WH-like_DNA-bd_sf"/>
</dbReference>
<organism evidence="6 7">
    <name type="scientific">Candidatus Enterococcus ferrettii</name>
    <dbReference type="NCBI Taxonomy" id="2815324"/>
    <lineage>
        <taxon>Bacteria</taxon>
        <taxon>Bacillati</taxon>
        <taxon>Bacillota</taxon>
        <taxon>Bacilli</taxon>
        <taxon>Lactobacillales</taxon>
        <taxon>Enterococcaceae</taxon>
        <taxon>Enterococcus</taxon>
    </lineage>
</organism>
<keyword evidence="3" id="KW-0804">Transcription</keyword>
<evidence type="ECO:0000259" key="5">
    <source>
        <dbReference type="PROSITE" id="PS51755"/>
    </source>
</evidence>
<evidence type="ECO:0000256" key="1">
    <source>
        <dbReference type="ARBA" id="ARBA00023015"/>
    </source>
</evidence>
<evidence type="ECO:0000313" key="7">
    <source>
        <dbReference type="Proteomes" id="UP000664357"/>
    </source>
</evidence>
<dbReference type="InterPro" id="IPR016032">
    <property type="entry name" value="Sig_transdc_resp-reg_C-effctor"/>
</dbReference>
<dbReference type="SUPFAM" id="SSF46894">
    <property type="entry name" value="C-terminal effector domain of the bipartite response regulators"/>
    <property type="match status" value="1"/>
</dbReference>
<keyword evidence="7" id="KW-1185">Reference proteome</keyword>
<dbReference type="RefSeq" id="WP_207703732.1">
    <property type="nucleotide sequence ID" value="NZ_JAFREL020000001.1"/>
</dbReference>
<reference evidence="6 7" key="2">
    <citation type="submission" date="2024-02" db="EMBL/GenBank/DDBJ databases">
        <title>The Genome Sequence of Enterococcus sp. DIV0159.</title>
        <authorList>
            <person name="Earl A."/>
            <person name="Manson A."/>
            <person name="Gilmore M."/>
            <person name="Sanders J."/>
            <person name="Shea T."/>
            <person name="Howe W."/>
            <person name="Livny J."/>
            <person name="Cuomo C."/>
            <person name="Neafsey D."/>
            <person name="Birren B."/>
        </authorList>
    </citation>
    <scope>NUCLEOTIDE SEQUENCE [LARGE SCALE GENOMIC DNA]</scope>
    <source>
        <strain evidence="6 7">665A</strain>
    </source>
</reference>
<dbReference type="SMART" id="SM00862">
    <property type="entry name" value="Trans_reg_C"/>
    <property type="match status" value="1"/>
</dbReference>
<keyword evidence="2 4" id="KW-0238">DNA-binding</keyword>
<dbReference type="Pfam" id="PF00486">
    <property type="entry name" value="Trans_reg_C"/>
    <property type="match status" value="1"/>
</dbReference>
<evidence type="ECO:0000256" key="2">
    <source>
        <dbReference type="ARBA" id="ARBA00023125"/>
    </source>
</evidence>
<evidence type="ECO:0000256" key="3">
    <source>
        <dbReference type="ARBA" id="ARBA00023163"/>
    </source>
</evidence>
<name>A0ABV0EMS5_9ENTE</name>
<dbReference type="Gene3D" id="1.10.10.10">
    <property type="entry name" value="Winged helix-like DNA-binding domain superfamily/Winged helix DNA-binding domain"/>
    <property type="match status" value="1"/>
</dbReference>
<keyword evidence="1" id="KW-0805">Transcription regulation</keyword>
<feature type="domain" description="OmpR/PhoB-type" evidence="5">
    <location>
        <begin position="124"/>
        <end position="226"/>
    </location>
</feature>
<dbReference type="EMBL" id="JAFREL020000001">
    <property type="protein sequence ID" value="MEO1769018.1"/>
    <property type="molecule type" value="Genomic_DNA"/>
</dbReference>
<gene>
    <name evidence="6" type="ORF">JZO67_000957</name>
</gene>
<evidence type="ECO:0000313" key="6">
    <source>
        <dbReference type="EMBL" id="MEO1769018.1"/>
    </source>
</evidence>
<accession>A0ABV0EMS5</accession>
<dbReference type="Proteomes" id="UP000664357">
    <property type="component" value="Unassembled WGS sequence"/>
</dbReference>